<keyword evidence="1 4" id="KW-0479">Metal-binding</keyword>
<feature type="domain" description="LIM zinc-binding" evidence="5">
    <location>
        <begin position="136"/>
        <end position="199"/>
    </location>
</feature>
<evidence type="ECO:0000313" key="6">
    <source>
        <dbReference type="EMBL" id="UYV65440.1"/>
    </source>
</evidence>
<dbReference type="InterPro" id="IPR047120">
    <property type="entry name" value="Pk/Esn/Tes"/>
</dbReference>
<keyword evidence="7" id="KW-1185">Reference proteome</keyword>
<dbReference type="PROSITE" id="PS50023">
    <property type="entry name" value="LIM_DOMAIN_2"/>
    <property type="match status" value="2"/>
</dbReference>
<reference evidence="6 7" key="1">
    <citation type="submission" date="2022-01" db="EMBL/GenBank/DDBJ databases">
        <title>A chromosomal length assembly of Cordylochernes scorpioides.</title>
        <authorList>
            <person name="Zeh D."/>
            <person name="Zeh J."/>
        </authorList>
    </citation>
    <scope>NUCLEOTIDE SEQUENCE [LARGE SCALE GENOMIC DNA]</scope>
    <source>
        <strain evidence="6">IN4F17</strain>
        <tissue evidence="6">Whole Body</tissue>
    </source>
</reference>
<dbReference type="PANTHER" id="PTHR24211">
    <property type="entry name" value="LIM DOMAIN-CONTAINING PROTEIN"/>
    <property type="match status" value="1"/>
</dbReference>
<dbReference type="Gene3D" id="2.10.110.10">
    <property type="entry name" value="Cysteine Rich Protein"/>
    <property type="match status" value="3"/>
</dbReference>
<protein>
    <submittedName>
        <fullName evidence="6">PRICKLE2</fullName>
    </submittedName>
</protein>
<organism evidence="6 7">
    <name type="scientific">Cordylochernes scorpioides</name>
    <dbReference type="NCBI Taxonomy" id="51811"/>
    <lineage>
        <taxon>Eukaryota</taxon>
        <taxon>Metazoa</taxon>
        <taxon>Ecdysozoa</taxon>
        <taxon>Arthropoda</taxon>
        <taxon>Chelicerata</taxon>
        <taxon>Arachnida</taxon>
        <taxon>Pseudoscorpiones</taxon>
        <taxon>Cheliferoidea</taxon>
        <taxon>Chernetidae</taxon>
        <taxon>Cordylochernes</taxon>
    </lineage>
</organism>
<accession>A0ABY6K9R7</accession>
<keyword evidence="2 4" id="KW-0862">Zinc</keyword>
<evidence type="ECO:0000313" key="7">
    <source>
        <dbReference type="Proteomes" id="UP001235939"/>
    </source>
</evidence>
<sequence length="252" mass="27553">MCVQCCEEIPGGDVAVTAGPLRWHPACFTCRTCGELLVDLTAFLRPPDLLCGRHHAETLRPRCNACDQIDPTLTHQSCVQLIFSATCTEAEGRTWHVHHFACRECGRQLGGGRYVPPPAGETAPLCLPCYEQRHAELCAACGDPITADCPRLAGPDSQHWHADCFRCHACRVPLGSRPVLARHGVVFCSSTCALRPPGKFFLSSSWTSLWNERSGRPSASRMSSSFPSHPASYYNGAGKVVVQFNGYLVQKN</sequence>
<keyword evidence="3 4" id="KW-0440">LIM domain</keyword>
<gene>
    <name evidence="6" type="ORF">LAZ67_3004394</name>
</gene>
<dbReference type="PANTHER" id="PTHR24211:SF20">
    <property type="entry name" value="PROTEIN ESPINAS-RELATED"/>
    <property type="match status" value="1"/>
</dbReference>
<name>A0ABY6K9R7_9ARAC</name>
<dbReference type="Pfam" id="PF00412">
    <property type="entry name" value="LIM"/>
    <property type="match status" value="3"/>
</dbReference>
<evidence type="ECO:0000256" key="4">
    <source>
        <dbReference type="PROSITE-ProRule" id="PRU00125"/>
    </source>
</evidence>
<dbReference type="SMART" id="SM00132">
    <property type="entry name" value="LIM"/>
    <property type="match status" value="3"/>
</dbReference>
<evidence type="ECO:0000259" key="5">
    <source>
        <dbReference type="PROSITE" id="PS50023"/>
    </source>
</evidence>
<evidence type="ECO:0000256" key="2">
    <source>
        <dbReference type="ARBA" id="ARBA00022833"/>
    </source>
</evidence>
<dbReference type="SUPFAM" id="SSF57716">
    <property type="entry name" value="Glucocorticoid receptor-like (DNA-binding domain)"/>
    <property type="match status" value="2"/>
</dbReference>
<evidence type="ECO:0000256" key="3">
    <source>
        <dbReference type="ARBA" id="ARBA00023038"/>
    </source>
</evidence>
<feature type="domain" description="LIM zinc-binding" evidence="5">
    <location>
        <begin position="1"/>
        <end position="61"/>
    </location>
</feature>
<evidence type="ECO:0000256" key="1">
    <source>
        <dbReference type="ARBA" id="ARBA00022723"/>
    </source>
</evidence>
<proteinExistence type="predicted"/>
<dbReference type="PROSITE" id="PS00478">
    <property type="entry name" value="LIM_DOMAIN_1"/>
    <property type="match status" value="1"/>
</dbReference>
<dbReference type="Proteomes" id="UP001235939">
    <property type="component" value="Chromosome 03"/>
</dbReference>
<dbReference type="InterPro" id="IPR001781">
    <property type="entry name" value="Znf_LIM"/>
</dbReference>
<dbReference type="EMBL" id="CP092865">
    <property type="protein sequence ID" value="UYV65440.1"/>
    <property type="molecule type" value="Genomic_DNA"/>
</dbReference>